<comment type="caution">
    <text evidence="1">The sequence shown here is derived from an EMBL/GenBank/DDBJ whole genome shotgun (WGS) entry which is preliminary data.</text>
</comment>
<accession>A0A8B6CVM3</accession>
<reference evidence="1" key="1">
    <citation type="submission" date="2018-11" db="EMBL/GenBank/DDBJ databases">
        <authorList>
            <person name="Alioto T."/>
            <person name="Alioto T."/>
        </authorList>
    </citation>
    <scope>NUCLEOTIDE SEQUENCE</scope>
</reference>
<dbReference type="SUPFAM" id="SSF57414">
    <property type="entry name" value="Hairpin loop containing domain-like"/>
    <property type="match status" value="1"/>
</dbReference>
<dbReference type="AlphaFoldDB" id="A0A8B6CVM3"/>
<evidence type="ECO:0000313" key="2">
    <source>
        <dbReference type="Proteomes" id="UP000596742"/>
    </source>
</evidence>
<dbReference type="Proteomes" id="UP000596742">
    <property type="component" value="Unassembled WGS sequence"/>
</dbReference>
<dbReference type="EMBL" id="UYJE01002310">
    <property type="protein sequence ID" value="VDI09583.1"/>
    <property type="molecule type" value="Genomic_DNA"/>
</dbReference>
<sequence length="79" mass="9257">DIYHIKKVAFSTRLSRITRYLQHQPTKSYHSRSKIECAQYCKISDNCKVFVISIETRECSLYNSFTVMCEGVQIVQGFQ</sequence>
<feature type="non-terminal residue" evidence="1">
    <location>
        <position position="79"/>
    </location>
</feature>
<feature type="non-terminal residue" evidence="1">
    <location>
        <position position="1"/>
    </location>
</feature>
<proteinExistence type="predicted"/>
<gene>
    <name evidence="1" type="ORF">MGAL_10B036838</name>
</gene>
<keyword evidence="2" id="KW-1185">Reference proteome</keyword>
<protein>
    <submittedName>
        <fullName evidence="1">Uncharacterized protein</fullName>
    </submittedName>
</protein>
<organism evidence="1 2">
    <name type="scientific">Mytilus galloprovincialis</name>
    <name type="common">Mediterranean mussel</name>
    <dbReference type="NCBI Taxonomy" id="29158"/>
    <lineage>
        <taxon>Eukaryota</taxon>
        <taxon>Metazoa</taxon>
        <taxon>Spiralia</taxon>
        <taxon>Lophotrochozoa</taxon>
        <taxon>Mollusca</taxon>
        <taxon>Bivalvia</taxon>
        <taxon>Autobranchia</taxon>
        <taxon>Pteriomorphia</taxon>
        <taxon>Mytilida</taxon>
        <taxon>Mytiloidea</taxon>
        <taxon>Mytilidae</taxon>
        <taxon>Mytilinae</taxon>
        <taxon>Mytilus</taxon>
    </lineage>
</organism>
<name>A0A8B6CVM3_MYTGA</name>
<evidence type="ECO:0000313" key="1">
    <source>
        <dbReference type="EMBL" id="VDI09583.1"/>
    </source>
</evidence>